<name>A0AAN8IJX8_TRICO</name>
<evidence type="ECO:0000256" key="1">
    <source>
        <dbReference type="SAM" id="MobiDB-lite"/>
    </source>
</evidence>
<comment type="caution">
    <text evidence="2">The sequence shown here is derived from an EMBL/GenBank/DDBJ whole genome shotgun (WGS) entry which is preliminary data.</text>
</comment>
<evidence type="ECO:0000313" key="3">
    <source>
        <dbReference type="Proteomes" id="UP001331761"/>
    </source>
</evidence>
<reference evidence="2 3" key="1">
    <citation type="submission" date="2019-10" db="EMBL/GenBank/DDBJ databases">
        <title>Assembly and Annotation for the nematode Trichostrongylus colubriformis.</title>
        <authorList>
            <person name="Martin J."/>
        </authorList>
    </citation>
    <scope>NUCLEOTIDE SEQUENCE [LARGE SCALE GENOMIC DNA]</scope>
    <source>
        <strain evidence="2">G859</strain>
        <tissue evidence="2">Whole worm</tissue>
    </source>
</reference>
<dbReference type="Gene3D" id="2.40.10.10">
    <property type="entry name" value="Trypsin-like serine proteases"/>
    <property type="match status" value="1"/>
</dbReference>
<dbReference type="Pfam" id="PF03761">
    <property type="entry name" value="DUF316"/>
    <property type="match status" value="1"/>
</dbReference>
<accession>A0AAN8IJX8</accession>
<dbReference type="SUPFAM" id="SSF50494">
    <property type="entry name" value="Trypsin-like serine proteases"/>
    <property type="match status" value="1"/>
</dbReference>
<evidence type="ECO:0008006" key="4">
    <source>
        <dbReference type="Google" id="ProtNLM"/>
    </source>
</evidence>
<sequence>GDSGGPLFQLNHKNKYALVGIASAGNLRCHARVHKRQDATFVNVKNYLDWICNHTGVCPIQQKGSHRGDGNLYKALMSNGKTKSPIEAAD</sequence>
<dbReference type="AlphaFoldDB" id="A0AAN8IJX8"/>
<dbReference type="Proteomes" id="UP001331761">
    <property type="component" value="Unassembled WGS sequence"/>
</dbReference>
<feature type="region of interest" description="Disordered" evidence="1">
    <location>
        <begin position="64"/>
        <end position="90"/>
    </location>
</feature>
<dbReference type="EMBL" id="WIXE01012019">
    <property type="protein sequence ID" value="KAK5976306.1"/>
    <property type="molecule type" value="Genomic_DNA"/>
</dbReference>
<dbReference type="InterPro" id="IPR009003">
    <property type="entry name" value="Peptidase_S1_PA"/>
</dbReference>
<keyword evidence="3" id="KW-1185">Reference proteome</keyword>
<organism evidence="2 3">
    <name type="scientific">Trichostrongylus colubriformis</name>
    <name type="common">Black scour worm</name>
    <dbReference type="NCBI Taxonomy" id="6319"/>
    <lineage>
        <taxon>Eukaryota</taxon>
        <taxon>Metazoa</taxon>
        <taxon>Ecdysozoa</taxon>
        <taxon>Nematoda</taxon>
        <taxon>Chromadorea</taxon>
        <taxon>Rhabditida</taxon>
        <taxon>Rhabditina</taxon>
        <taxon>Rhabditomorpha</taxon>
        <taxon>Strongyloidea</taxon>
        <taxon>Trichostrongylidae</taxon>
        <taxon>Trichostrongylus</taxon>
    </lineage>
</organism>
<protein>
    <recommendedName>
        <fullName evidence="4">Peptidase S1 domain-containing protein</fullName>
    </recommendedName>
</protein>
<dbReference type="InterPro" id="IPR005514">
    <property type="entry name" value="DUF316"/>
</dbReference>
<evidence type="ECO:0000313" key="2">
    <source>
        <dbReference type="EMBL" id="KAK5976306.1"/>
    </source>
</evidence>
<dbReference type="InterPro" id="IPR043504">
    <property type="entry name" value="Peptidase_S1_PA_chymotrypsin"/>
</dbReference>
<gene>
    <name evidence="2" type="ORF">GCK32_018017</name>
</gene>
<feature type="non-terminal residue" evidence="2">
    <location>
        <position position="1"/>
    </location>
</feature>
<proteinExistence type="predicted"/>